<dbReference type="PANTHER" id="PTHR28093">
    <property type="entry name" value="MORPHOGENESIS-RELATED PROTEIN MSB1"/>
    <property type="match status" value="1"/>
</dbReference>
<keyword evidence="4" id="KW-1185">Reference proteome</keyword>
<feature type="region of interest" description="Disordered" evidence="1">
    <location>
        <begin position="1392"/>
        <end position="1540"/>
    </location>
</feature>
<proteinExistence type="predicted"/>
<dbReference type="PANTHER" id="PTHR28093:SF1">
    <property type="entry name" value="MORPHOGENESIS-RELATED PROTEIN MSB1"/>
    <property type="match status" value="1"/>
</dbReference>
<feature type="compositionally biased region" description="Polar residues" evidence="1">
    <location>
        <begin position="501"/>
        <end position="520"/>
    </location>
</feature>
<feature type="region of interest" description="Disordered" evidence="1">
    <location>
        <begin position="462"/>
        <end position="539"/>
    </location>
</feature>
<dbReference type="InterPro" id="IPR008936">
    <property type="entry name" value="Rho_GTPase_activation_prot"/>
</dbReference>
<feature type="compositionally biased region" description="Low complexity" evidence="1">
    <location>
        <begin position="699"/>
        <end position="710"/>
    </location>
</feature>
<dbReference type="EMBL" id="KV419401">
    <property type="protein sequence ID" value="KZS95373.1"/>
    <property type="molecule type" value="Genomic_DNA"/>
</dbReference>
<evidence type="ECO:0000259" key="2">
    <source>
        <dbReference type="Pfam" id="PF08101"/>
    </source>
</evidence>
<name>A0A164WUF7_9AGAM</name>
<evidence type="ECO:0000313" key="3">
    <source>
        <dbReference type="EMBL" id="KZS95373.1"/>
    </source>
</evidence>
<feature type="compositionally biased region" description="Polar residues" evidence="1">
    <location>
        <begin position="588"/>
        <end position="598"/>
    </location>
</feature>
<dbReference type="Gene3D" id="1.10.555.10">
    <property type="entry name" value="Rho GTPase activation protein"/>
    <property type="match status" value="1"/>
</dbReference>
<feature type="region of interest" description="Disordered" evidence="1">
    <location>
        <begin position="1283"/>
        <end position="1318"/>
    </location>
</feature>
<sequence length="1540" mass="161356">MPSFFSAIGRTFGRKKGEDSKDKHANQNLTAPKSKRASLTSSLLDGHKFGNQATSATPSSPAERSVAQQPPKSVRNVAPPTLTLTLPDIGTSESADPGLDAVFESGPANIPLLSESEIGGLQLSLSDALLLEEACSKIIIERGLEALGIMHPNWYSTSPAAQRKIISYFMHGITSPRPSGTITTTTELSLAPFQSEIQYSRTPHDVASVLRWGLRHLTLSGKPFGNSADEWGWYQSFSKSERTSSFPKRAYSDILTSLIPSNHAHLLKCFLDLATSLAAHSEANGISGSKLSKTLGWWLLSNRSQGSNWATFYDEWETAGRVLEHILLAHIRDQTAQGKMPKRLTELVQAYPYGKESDGIFLPKPRFTTRTHDALLARIDIERLPGFEPSKRSILQLVEDALKANNLLASDEFAALWESLQKETSSVEEPSGDKENETGKVPEAKTDISKIFADDTITLLNSRASSGSDGPRSPTLTMFTAPPTSRLTPVRRRSLSVGDAQPSSPTSANGLSRVSSNQPKASEETQRSPPPAAASNIGSDWGKFSNSGFFFDDKIGASLASTLINAEPESPRPRPSARKSSSKRGQETPRNQSVSTGPPSVAKISPRSTEVLRVKSCSVVSVDEAFIDFWSDAVLDPITANWPQFVLCQLKPSAALHYQEKTLGWVVIEAVQSIRPPTPKAEPETPVPSTPQTVDRRLSASSRKSPSVASTTKRRFPFFGSPSLTSKTMSASKKDAGKSPRIGEMGEMLSEEDGKMSPPAVAGTTHESSSSAVAVATATATAAIGLGVTAAAVVNGHSEDKEQKSEAPIPTAEDVPAPEPVENIVAEPSAPEKVDETAAAAIEADVPAPVASSTESDVVATEVPVTVPDARPEMIHEAPTAEYLPPIEDVEVASPKLSSEEAVAPSASPALVVDSPPVPVDDTPAAVNVPEVPEAEDADLHQDEPEPAEDTTLAASRTVVAPAEIAEVDAPIVQLVQPVEEPRVVLPLAPEVSPENVISELEVADVGVKSEPVTTTDIVAEPTPAASTETEAAHSEVEIADAQMESTPVSVEAPTEAEVPETISAVEVTTAEAAPVEEMESAPALDNSATDVVVVDIPTSAEATAPESSMIERESAAASEIAPSTSEVSSSIVDPEPKPNAIPSAEEKESAPVLENVPAGVAVLEEPTLPEAPVIASSPPEPESAPVLENVPAGADVPVVATVVDSVEPQETAFDAGSAPVLENVPAGAEVPVIAEVADHMDAAESKVETETAPVLENVPAGVELPSQPAVVESTTAQNVVVDQDSESAPENVPAASDLPVVEVPTSPEGPESHASAPVLENVPAGTELPDASTVAEASTLPPSERDLVSDETPAVSQELAELAVSEVAPVSHSPNADEVAASYTALVEPVSEASQNAAPVQEDYSPVPDAVSAPLDDVPSASDPTEAVVVAPGGPAADELTPNPAVAETESAAEPAQTATQPEAAVDELAVPTPLQDDSRATSAETEANPEIVSEATETRSEPEKEKEQIVEDLSQVAHSNGNGAIEEEGPQPPAEEST</sequence>
<feature type="compositionally biased region" description="Low complexity" evidence="1">
    <location>
        <begin position="902"/>
        <end position="930"/>
    </location>
</feature>
<feature type="compositionally biased region" description="Low complexity" evidence="1">
    <location>
        <begin position="1116"/>
        <end position="1127"/>
    </location>
</feature>
<feature type="compositionally biased region" description="Pro residues" evidence="1">
    <location>
        <begin position="676"/>
        <end position="689"/>
    </location>
</feature>
<feature type="region of interest" description="Disordered" evidence="1">
    <location>
        <begin position="423"/>
        <end position="447"/>
    </location>
</feature>
<feature type="region of interest" description="Disordered" evidence="1">
    <location>
        <begin position="1331"/>
        <end position="1361"/>
    </location>
</feature>
<dbReference type="OrthoDB" id="3362494at2759"/>
<dbReference type="InterPro" id="IPR012965">
    <property type="entry name" value="Msb1/Mug8_dom"/>
</dbReference>
<accession>A0A164WUF7</accession>
<feature type="region of interest" description="Disordered" evidence="1">
    <location>
        <begin position="1103"/>
        <end position="1152"/>
    </location>
</feature>
<dbReference type="Pfam" id="PF08101">
    <property type="entry name" value="Msb1-Mug8_dom"/>
    <property type="match status" value="1"/>
</dbReference>
<feature type="region of interest" description="Disordered" evidence="1">
    <location>
        <begin position="895"/>
        <end position="951"/>
    </location>
</feature>
<dbReference type="Proteomes" id="UP000076722">
    <property type="component" value="Unassembled WGS sequence"/>
</dbReference>
<feature type="compositionally biased region" description="Polar residues" evidence="1">
    <location>
        <begin position="26"/>
        <end position="43"/>
    </location>
</feature>
<feature type="compositionally biased region" description="Polar residues" evidence="1">
    <location>
        <begin position="51"/>
        <end position="71"/>
    </location>
</feature>
<protein>
    <recommendedName>
        <fullName evidence="2">Meiotically up-regulated protein Msb1/Mug8 domain-containing protein</fullName>
    </recommendedName>
</protein>
<dbReference type="InterPro" id="IPR037508">
    <property type="entry name" value="Msb1/Mug8"/>
</dbReference>
<feature type="region of interest" description="Disordered" evidence="1">
    <location>
        <begin position="676"/>
        <end position="742"/>
    </location>
</feature>
<feature type="region of interest" description="Disordered" evidence="1">
    <location>
        <begin position="797"/>
        <end position="818"/>
    </location>
</feature>
<feature type="region of interest" description="Disordered" evidence="1">
    <location>
        <begin position="564"/>
        <end position="605"/>
    </location>
</feature>
<gene>
    <name evidence="3" type="ORF">SISNIDRAFT_483613</name>
</gene>
<feature type="compositionally biased region" description="Basic and acidic residues" evidence="1">
    <location>
        <begin position="15"/>
        <end position="25"/>
    </location>
</feature>
<feature type="compositionally biased region" description="Low complexity" evidence="1">
    <location>
        <begin position="1428"/>
        <end position="1438"/>
    </location>
</feature>
<feature type="compositionally biased region" description="Basic and acidic residues" evidence="1">
    <location>
        <begin position="431"/>
        <end position="447"/>
    </location>
</feature>
<feature type="region of interest" description="Disordered" evidence="1">
    <location>
        <begin position="1"/>
        <end position="82"/>
    </location>
</feature>
<feature type="compositionally biased region" description="Polar residues" evidence="1">
    <location>
        <begin position="722"/>
        <end position="731"/>
    </location>
</feature>
<dbReference type="STRING" id="1314777.A0A164WUF7"/>
<feature type="compositionally biased region" description="Polar residues" evidence="1">
    <location>
        <begin position="462"/>
        <end position="487"/>
    </location>
</feature>
<reference evidence="3 4" key="1">
    <citation type="journal article" date="2016" name="Mol. Biol. Evol.">
        <title>Comparative Genomics of Early-Diverging Mushroom-Forming Fungi Provides Insights into the Origins of Lignocellulose Decay Capabilities.</title>
        <authorList>
            <person name="Nagy L.G."/>
            <person name="Riley R."/>
            <person name="Tritt A."/>
            <person name="Adam C."/>
            <person name="Daum C."/>
            <person name="Floudas D."/>
            <person name="Sun H."/>
            <person name="Yadav J.S."/>
            <person name="Pangilinan J."/>
            <person name="Larsson K.H."/>
            <person name="Matsuura K."/>
            <person name="Barry K."/>
            <person name="Labutti K."/>
            <person name="Kuo R."/>
            <person name="Ohm R.A."/>
            <person name="Bhattacharya S.S."/>
            <person name="Shirouzu T."/>
            <person name="Yoshinaga Y."/>
            <person name="Martin F.M."/>
            <person name="Grigoriev I.V."/>
            <person name="Hibbett D.S."/>
        </authorList>
    </citation>
    <scope>NUCLEOTIDE SEQUENCE [LARGE SCALE GENOMIC DNA]</scope>
    <source>
        <strain evidence="3 4">HHB9708</strain>
    </source>
</reference>
<feature type="domain" description="Meiotically up-regulated protein Msb1/Mug8" evidence="2">
    <location>
        <begin position="230"/>
        <end position="355"/>
    </location>
</feature>
<feature type="compositionally biased region" description="Basic and acidic residues" evidence="1">
    <location>
        <begin position="1498"/>
        <end position="1511"/>
    </location>
</feature>
<evidence type="ECO:0000313" key="4">
    <source>
        <dbReference type="Proteomes" id="UP000076722"/>
    </source>
</evidence>
<organism evidence="3 4">
    <name type="scientific">Sistotremastrum niveocremeum HHB9708</name>
    <dbReference type="NCBI Taxonomy" id="1314777"/>
    <lineage>
        <taxon>Eukaryota</taxon>
        <taxon>Fungi</taxon>
        <taxon>Dikarya</taxon>
        <taxon>Basidiomycota</taxon>
        <taxon>Agaricomycotina</taxon>
        <taxon>Agaricomycetes</taxon>
        <taxon>Sistotremastrales</taxon>
        <taxon>Sistotremastraceae</taxon>
        <taxon>Sertulicium</taxon>
        <taxon>Sertulicium niveocremeum</taxon>
    </lineage>
</organism>
<evidence type="ECO:0000256" key="1">
    <source>
        <dbReference type="SAM" id="MobiDB-lite"/>
    </source>
</evidence>